<dbReference type="InterPro" id="IPR013897">
    <property type="entry name" value="Duc1"/>
</dbReference>
<name>B7GCJ8_PHATC</name>
<feature type="compositionally biased region" description="Polar residues" evidence="1">
    <location>
        <begin position="79"/>
        <end position="91"/>
    </location>
</feature>
<sequence>MKALIRKRIMWSKRTATTEQKASASLSFASLSALPSLRDRKEATVSTPNTSIGSVGEEEAWTSKRSFRLFGRRNKRKLSPQSRSAPSSIPRTTRKIEAFSNETNSVHSRFLSQIRRRACSTLNNKGRNGLISKTHDLRDPGQCKALTTPRETTRLKCSREIDVLSNCTGLAKASQSESNSFLHEASAFDDAARAGGEELLVDVPVSNGYSVMASLQHLYCEYLCGGSNSEREHSFDTQSVYDLITSYLGTAQSQEQLYAGRAKRLLENPAVLENFERVFERHLKAGLAAKLMEEDEGELEQSGPQSSLAAPSQLPQSLLRSRFFTYKAGSKHHTPRQSLRKPRKVQHHVSLHRINAVNEAASSVTAPVAQATKGHPATCHCQKHTAPIVPPQLWPQGQLLMRPTPGSGVRIRGIRFAKATSSSYLWQASDYPSGQSPVTWPQALQDHWKEANVHISATAMPEGHDELLQRLQSYRMCPNCMILPVNNGNEPDGESLVTDFESDLFVGTMLVRLRHTQGTTPEPYNDQIGYFANVKRRYQVVMRGRFKQSIPWTRCVAGLELTRKTARLPAKCVVKGAMKVISFLAPQLDAQLEGSHPHSLTPLGSTAQSLRVQRNTPSSIENNYDEFDLEAKLEEPTRDEETLLGKASTASSTTSRARFRKKGFDKVFGSKEASLQTNPEDIYTFEFLQHLFNFQEFSIELSSLFGSIHLQDCLDGQPLQIVAKHKDSNNTRLWSFDVWHECLYREAVAFDERNCD</sequence>
<proteinExistence type="predicted"/>
<dbReference type="RefSeq" id="XP_002184822.1">
    <property type="nucleotide sequence ID" value="XM_002184786.1"/>
</dbReference>
<evidence type="ECO:0000313" key="3">
    <source>
        <dbReference type="EMBL" id="EEC43558.1"/>
    </source>
</evidence>
<feature type="region of interest" description="Disordered" evidence="1">
    <location>
        <begin position="72"/>
        <end position="94"/>
    </location>
</feature>
<accession>B7GCJ8</accession>
<dbReference type="GeneID" id="7198777"/>
<feature type="region of interest" description="Disordered" evidence="1">
    <location>
        <begin position="294"/>
        <end position="314"/>
    </location>
</feature>
<dbReference type="OrthoDB" id="42898at2759"/>
<feature type="compositionally biased region" description="Polar residues" evidence="1">
    <location>
        <begin position="302"/>
        <end position="314"/>
    </location>
</feature>
<protein>
    <recommendedName>
        <fullName evidence="2">Domain of unknown function at the cortex 1 domain-containing protein</fullName>
    </recommendedName>
</protein>
<dbReference type="KEGG" id="pti:PHATRDRAFT_49993"/>
<dbReference type="Proteomes" id="UP000000759">
    <property type="component" value="Chromosome 26"/>
</dbReference>
<reference evidence="4" key="2">
    <citation type="submission" date="2008-08" db="EMBL/GenBank/DDBJ databases">
        <authorList>
            <consortium name="Diatom Consortium"/>
            <person name="Grigoriev I."/>
            <person name="Grimwood J."/>
            <person name="Kuo A."/>
            <person name="Otillar R.P."/>
            <person name="Salamov A."/>
            <person name="Detter J.C."/>
            <person name="Lindquist E."/>
            <person name="Shapiro H."/>
            <person name="Lucas S."/>
            <person name="Glavina del Rio T."/>
            <person name="Pitluck S."/>
            <person name="Rokhsar D."/>
            <person name="Bowler C."/>
        </authorList>
    </citation>
    <scope>GENOME REANNOTATION</scope>
    <source>
        <strain evidence="4">CCAP 1055/1</strain>
    </source>
</reference>
<feature type="domain" description="Domain of unknown function at the cortex 1" evidence="2">
    <location>
        <begin position="485"/>
        <end position="740"/>
    </location>
</feature>
<dbReference type="EMBL" id="CM000628">
    <property type="protein sequence ID" value="EEC43558.1"/>
    <property type="molecule type" value="Genomic_DNA"/>
</dbReference>
<dbReference type="HOGENOM" id="CLU_366593_0_0_1"/>
<evidence type="ECO:0000313" key="4">
    <source>
        <dbReference type="Proteomes" id="UP000000759"/>
    </source>
</evidence>
<gene>
    <name evidence="3" type="ORF">PHATRDRAFT_49993</name>
</gene>
<dbReference type="AlphaFoldDB" id="B7GCJ8"/>
<dbReference type="PANTHER" id="PTHR34826">
    <property type="entry name" value="UPF0590 PROTEIN C409.17C"/>
    <property type="match status" value="1"/>
</dbReference>
<evidence type="ECO:0000256" key="1">
    <source>
        <dbReference type="SAM" id="MobiDB-lite"/>
    </source>
</evidence>
<organism evidence="3 4">
    <name type="scientific">Phaeodactylum tricornutum (strain CCAP 1055/1)</name>
    <dbReference type="NCBI Taxonomy" id="556484"/>
    <lineage>
        <taxon>Eukaryota</taxon>
        <taxon>Sar</taxon>
        <taxon>Stramenopiles</taxon>
        <taxon>Ochrophyta</taxon>
        <taxon>Bacillariophyta</taxon>
        <taxon>Bacillariophyceae</taxon>
        <taxon>Bacillariophycidae</taxon>
        <taxon>Naviculales</taxon>
        <taxon>Phaeodactylaceae</taxon>
        <taxon>Phaeodactylum</taxon>
    </lineage>
</organism>
<evidence type="ECO:0000259" key="2">
    <source>
        <dbReference type="Pfam" id="PF08588"/>
    </source>
</evidence>
<dbReference type="PaxDb" id="2850-Phatr49993"/>
<dbReference type="Pfam" id="PF08588">
    <property type="entry name" value="Duc1"/>
    <property type="match status" value="1"/>
</dbReference>
<keyword evidence="4" id="KW-1185">Reference proteome</keyword>
<dbReference type="eggNOG" id="ENOG502SAPD">
    <property type="taxonomic scope" value="Eukaryota"/>
</dbReference>
<dbReference type="InParanoid" id="B7GCJ8"/>
<reference evidence="3 4" key="1">
    <citation type="journal article" date="2008" name="Nature">
        <title>The Phaeodactylum genome reveals the evolutionary history of diatom genomes.</title>
        <authorList>
            <person name="Bowler C."/>
            <person name="Allen A.E."/>
            <person name="Badger J.H."/>
            <person name="Grimwood J."/>
            <person name="Jabbari K."/>
            <person name="Kuo A."/>
            <person name="Maheswari U."/>
            <person name="Martens C."/>
            <person name="Maumus F."/>
            <person name="Otillar R.P."/>
            <person name="Rayko E."/>
            <person name="Salamov A."/>
            <person name="Vandepoele K."/>
            <person name="Beszteri B."/>
            <person name="Gruber A."/>
            <person name="Heijde M."/>
            <person name="Katinka M."/>
            <person name="Mock T."/>
            <person name="Valentin K."/>
            <person name="Verret F."/>
            <person name="Berges J.A."/>
            <person name="Brownlee C."/>
            <person name="Cadoret J.P."/>
            <person name="Chiovitti A."/>
            <person name="Choi C.J."/>
            <person name="Coesel S."/>
            <person name="De Martino A."/>
            <person name="Detter J.C."/>
            <person name="Durkin C."/>
            <person name="Falciatore A."/>
            <person name="Fournet J."/>
            <person name="Haruta M."/>
            <person name="Huysman M.J."/>
            <person name="Jenkins B.D."/>
            <person name="Jiroutova K."/>
            <person name="Jorgensen R.E."/>
            <person name="Joubert Y."/>
            <person name="Kaplan A."/>
            <person name="Kroger N."/>
            <person name="Kroth P.G."/>
            <person name="La Roche J."/>
            <person name="Lindquist E."/>
            <person name="Lommer M."/>
            <person name="Martin-Jezequel V."/>
            <person name="Lopez P.J."/>
            <person name="Lucas S."/>
            <person name="Mangogna M."/>
            <person name="McGinnis K."/>
            <person name="Medlin L.K."/>
            <person name="Montsant A."/>
            <person name="Oudot-Le Secq M.P."/>
            <person name="Napoli C."/>
            <person name="Obornik M."/>
            <person name="Parker M.S."/>
            <person name="Petit J.L."/>
            <person name="Porcel B.M."/>
            <person name="Poulsen N."/>
            <person name="Robison M."/>
            <person name="Rychlewski L."/>
            <person name="Rynearson T.A."/>
            <person name="Schmutz J."/>
            <person name="Shapiro H."/>
            <person name="Siaut M."/>
            <person name="Stanley M."/>
            <person name="Sussman M.R."/>
            <person name="Taylor A.R."/>
            <person name="Vardi A."/>
            <person name="von Dassow P."/>
            <person name="Vyverman W."/>
            <person name="Willis A."/>
            <person name="Wyrwicz L.S."/>
            <person name="Rokhsar D.S."/>
            <person name="Weissenbach J."/>
            <person name="Armbrust E.V."/>
            <person name="Green B.R."/>
            <person name="Van de Peer Y."/>
            <person name="Grigoriev I.V."/>
        </authorList>
    </citation>
    <scope>NUCLEOTIDE SEQUENCE [LARGE SCALE GENOMIC DNA]</scope>
    <source>
        <strain evidence="3 4">CCAP 1055/1</strain>
    </source>
</reference>
<dbReference type="PANTHER" id="PTHR34826:SF2">
    <property type="entry name" value="UPF0590 PROTEIN C409.17C"/>
    <property type="match status" value="1"/>
</dbReference>